<feature type="transmembrane region" description="Helical" evidence="9">
    <location>
        <begin position="516"/>
        <end position="533"/>
    </location>
</feature>
<keyword evidence="7 9" id="KW-0811">Translocation</keyword>
<dbReference type="EMBL" id="CP090958">
    <property type="protein sequence ID" value="WGW13829.1"/>
    <property type="molecule type" value="Genomic_DNA"/>
</dbReference>
<evidence type="ECO:0000256" key="5">
    <source>
        <dbReference type="ARBA" id="ARBA00022927"/>
    </source>
</evidence>
<gene>
    <name evidence="9 14" type="primary">secD</name>
    <name evidence="14" type="ORF">LWF01_08815</name>
</gene>
<dbReference type="HAMAP" id="MF_01463_B">
    <property type="entry name" value="SecD_B"/>
    <property type="match status" value="1"/>
</dbReference>
<dbReference type="InterPro" id="IPR054384">
    <property type="entry name" value="SecDF_P1_head"/>
</dbReference>
<feature type="transmembrane region" description="Helical" evidence="9">
    <location>
        <begin position="464"/>
        <end position="487"/>
    </location>
</feature>
<accession>A0ABY8QZQ0</accession>
<feature type="compositionally biased region" description="Low complexity" evidence="10">
    <location>
        <begin position="130"/>
        <end position="140"/>
    </location>
</feature>
<keyword evidence="15" id="KW-1185">Reference proteome</keyword>
<dbReference type="InterPro" id="IPR048634">
    <property type="entry name" value="SecD_SecF_C"/>
</dbReference>
<feature type="region of interest" description="Disordered" evidence="10">
    <location>
        <begin position="628"/>
        <end position="655"/>
    </location>
</feature>
<feature type="transmembrane region" description="Helical" evidence="9">
    <location>
        <begin position="539"/>
        <end position="558"/>
    </location>
</feature>
<dbReference type="Gene3D" id="3.30.1360.200">
    <property type="match status" value="1"/>
</dbReference>
<dbReference type="NCBIfam" id="TIGR01129">
    <property type="entry name" value="secD"/>
    <property type="match status" value="1"/>
</dbReference>
<evidence type="ECO:0000256" key="6">
    <source>
        <dbReference type="ARBA" id="ARBA00022989"/>
    </source>
</evidence>
<keyword evidence="8 9" id="KW-0472">Membrane</keyword>
<proteinExistence type="inferred from homology"/>
<feature type="domain" description="SecDF P1 head subdomain" evidence="13">
    <location>
        <begin position="275"/>
        <end position="390"/>
    </location>
</feature>
<comment type="subunit">
    <text evidence="9">Forms a complex with SecF. Part of the essential Sec protein translocation apparatus which comprises SecA, SecYEG and auxiliary proteins SecDF. Other proteins may also be involved.</text>
</comment>
<evidence type="ECO:0000256" key="10">
    <source>
        <dbReference type="SAM" id="MobiDB-lite"/>
    </source>
</evidence>
<dbReference type="Pfam" id="PF02355">
    <property type="entry name" value="SecD_SecF_C"/>
    <property type="match status" value="1"/>
</dbReference>
<evidence type="ECO:0000256" key="2">
    <source>
        <dbReference type="ARBA" id="ARBA00022448"/>
    </source>
</evidence>
<dbReference type="InterPro" id="IPR055344">
    <property type="entry name" value="SecD_SecF_C_bact"/>
</dbReference>
<dbReference type="RefSeq" id="WP_349640652.1">
    <property type="nucleotide sequence ID" value="NZ_CP090958.1"/>
</dbReference>
<dbReference type="NCBIfam" id="TIGR00916">
    <property type="entry name" value="2A0604s01"/>
    <property type="match status" value="1"/>
</dbReference>
<feature type="transmembrane region" description="Helical" evidence="9">
    <location>
        <begin position="436"/>
        <end position="458"/>
    </location>
</feature>
<name>A0ABY8QZQ0_9MICO</name>
<keyword evidence="4 9" id="KW-0812">Transmembrane</keyword>
<dbReference type="PANTHER" id="PTHR30081">
    <property type="entry name" value="PROTEIN-EXPORT MEMBRANE PROTEIN SEC"/>
    <property type="match status" value="1"/>
</dbReference>
<reference evidence="14 15" key="1">
    <citation type="submission" date="2023-05" db="EMBL/GenBank/DDBJ databases">
        <title>Lithophilousrod everest ZFBP1038 complete genpme.</title>
        <authorList>
            <person name="Tian M."/>
        </authorList>
    </citation>
    <scope>NUCLEOTIDE SEQUENCE [LARGE SCALE GENOMIC DNA]</scope>
    <source>
        <strain evidence="14 15">ZFBP1038</strain>
    </source>
</reference>
<feature type="compositionally biased region" description="Basic and acidic residues" evidence="10">
    <location>
        <begin position="142"/>
        <end position="172"/>
    </location>
</feature>
<dbReference type="SUPFAM" id="SSF82866">
    <property type="entry name" value="Multidrug efflux transporter AcrB transmembrane domain"/>
    <property type="match status" value="1"/>
</dbReference>
<comment type="subcellular location">
    <subcellularLocation>
        <location evidence="1 9">Cell membrane</location>
        <topology evidence="1 9">Multi-pass membrane protein</topology>
    </subcellularLocation>
</comment>
<dbReference type="Pfam" id="PF22599">
    <property type="entry name" value="SecDF_P1_head"/>
    <property type="match status" value="1"/>
</dbReference>
<dbReference type="Pfam" id="PF21760">
    <property type="entry name" value="SecD_1st"/>
    <property type="match status" value="1"/>
</dbReference>
<evidence type="ECO:0000256" key="3">
    <source>
        <dbReference type="ARBA" id="ARBA00022475"/>
    </source>
</evidence>
<dbReference type="InterPro" id="IPR048631">
    <property type="entry name" value="SecD_1st"/>
</dbReference>
<dbReference type="InterPro" id="IPR022813">
    <property type="entry name" value="SecD/SecF_arch_bac"/>
</dbReference>
<dbReference type="InterPro" id="IPR005791">
    <property type="entry name" value="SecD"/>
</dbReference>
<feature type="transmembrane region" description="Helical" evidence="9">
    <location>
        <begin position="408"/>
        <end position="429"/>
    </location>
</feature>
<evidence type="ECO:0000259" key="12">
    <source>
        <dbReference type="Pfam" id="PF21760"/>
    </source>
</evidence>
<evidence type="ECO:0000313" key="14">
    <source>
        <dbReference type="EMBL" id="WGW13829.1"/>
    </source>
</evidence>
<keyword evidence="6 9" id="KW-1133">Transmembrane helix</keyword>
<evidence type="ECO:0000256" key="7">
    <source>
        <dbReference type="ARBA" id="ARBA00023010"/>
    </source>
</evidence>
<feature type="region of interest" description="Disordered" evidence="10">
    <location>
        <begin position="125"/>
        <end position="234"/>
    </location>
</feature>
<feature type="domain" description="Protein export membrane protein SecD/SecF C-terminal" evidence="11">
    <location>
        <begin position="391"/>
        <end position="567"/>
    </location>
</feature>
<dbReference type="PANTHER" id="PTHR30081:SF1">
    <property type="entry name" value="PROTEIN TRANSLOCASE SUBUNIT SECD"/>
    <property type="match status" value="1"/>
</dbReference>
<evidence type="ECO:0000313" key="15">
    <source>
        <dbReference type="Proteomes" id="UP001209083"/>
    </source>
</evidence>
<evidence type="ECO:0000259" key="11">
    <source>
        <dbReference type="Pfam" id="PF02355"/>
    </source>
</evidence>
<feature type="transmembrane region" description="Helical" evidence="9">
    <location>
        <begin position="12"/>
        <end position="34"/>
    </location>
</feature>
<protein>
    <recommendedName>
        <fullName evidence="9">Protein translocase subunit SecD</fullName>
    </recommendedName>
</protein>
<comment type="similarity">
    <text evidence="9">Belongs to the SecD/SecF family. SecD subfamily.</text>
</comment>
<evidence type="ECO:0000256" key="4">
    <source>
        <dbReference type="ARBA" id="ARBA00022692"/>
    </source>
</evidence>
<keyword evidence="2 9" id="KW-0813">Transport</keyword>
<sequence length="655" mass="68808">MASSTSGTRPGRSFIGLAVITLVLAAVLTGGVIWGKASASPKLALDLEGGTSIVLAPQLSGGQEITKEQLDQAVAIIRQRVDSTGVSESEVTTQGGRNIVVNIPGNPDEQTRQLIRSSAQLRFRPVLVQGAPGPAGATEPAESEKIPEDVQKQIDELNKGKTQEPKQDEKSDAPSGGGNATPDAGGNATPDAGGNATSDSKDEPKPSEPAPEDGGINVPVPEDTPKTKPSNGSDMAWITDSIAAKYYALDCTKEENRTGGSLDAADTALVACSQDGSAKYILGPVEIEGQHIKDASQGYKSTSSGQQTSEPVVNLEFDREGTDQFREITTRLTGQQPPLNQFGIVMDGNVISAPSSEVIISDGKAEISGSFTTESAQTLANQLKNGALPISFKVQTEQQISATLGSDYLAKGLLAGVIGLLLVVVYSLFQYRTLGLVTVASLAVAGVLTYLLLCLVGWRYGYRLSLAGVAGVIVAIGMTADSFIVYFERVRDELRGGRGLVSAVEIGWNRASRTIYASKSVNLLAAIVLYVLAVGSVRGFAFTLGLTVLIDVLVVLLFTHPMLQLLAKTKFFGQGHPWSGLDPRRLGVKKAQYRGAMGFDFDEAKSKAKKKNTGAAAEAERRMTIAERRAAAEAGTADSSATDADKVSASSSKES</sequence>
<evidence type="ECO:0000256" key="8">
    <source>
        <dbReference type="ARBA" id="ARBA00023136"/>
    </source>
</evidence>
<organism evidence="14 15">
    <name type="scientific">Saxibacter everestensis</name>
    <dbReference type="NCBI Taxonomy" id="2909229"/>
    <lineage>
        <taxon>Bacteria</taxon>
        <taxon>Bacillati</taxon>
        <taxon>Actinomycetota</taxon>
        <taxon>Actinomycetes</taxon>
        <taxon>Micrococcales</taxon>
        <taxon>Brevibacteriaceae</taxon>
        <taxon>Saxibacter</taxon>
    </lineage>
</organism>
<evidence type="ECO:0000256" key="9">
    <source>
        <dbReference type="HAMAP-Rule" id="MF_01463"/>
    </source>
</evidence>
<evidence type="ECO:0000256" key="1">
    <source>
        <dbReference type="ARBA" id="ARBA00004651"/>
    </source>
</evidence>
<comment type="function">
    <text evidence="9">Part of the Sec protein translocase complex. Interacts with the SecYEG preprotein conducting channel. SecDF uses the proton motive force (PMF) to complete protein translocation after the ATP-dependent function of SecA.</text>
</comment>
<dbReference type="Gene3D" id="3.30.70.3220">
    <property type="match status" value="1"/>
</dbReference>
<evidence type="ECO:0000259" key="13">
    <source>
        <dbReference type="Pfam" id="PF22599"/>
    </source>
</evidence>
<dbReference type="Proteomes" id="UP001209083">
    <property type="component" value="Chromosome"/>
</dbReference>
<keyword evidence="5 9" id="KW-0653">Protein transport</keyword>
<feature type="compositionally biased region" description="Low complexity" evidence="10">
    <location>
        <begin position="632"/>
        <end position="655"/>
    </location>
</feature>
<feature type="domain" description="Protein translocase subunit SecDF P1" evidence="12">
    <location>
        <begin position="70"/>
        <end position="126"/>
    </location>
</feature>
<keyword evidence="3 9" id="KW-1003">Cell membrane</keyword>